<evidence type="ECO:0000313" key="3">
    <source>
        <dbReference type="Proteomes" id="UP001054945"/>
    </source>
</evidence>
<protein>
    <submittedName>
        <fullName evidence="2">Uncharacterized protein</fullName>
    </submittedName>
</protein>
<keyword evidence="3" id="KW-1185">Reference proteome</keyword>
<dbReference type="EMBL" id="BPLR01007571">
    <property type="protein sequence ID" value="GIY18002.1"/>
    <property type="molecule type" value="Genomic_DNA"/>
</dbReference>
<reference evidence="2 3" key="1">
    <citation type="submission" date="2021-06" db="EMBL/GenBank/DDBJ databases">
        <title>Caerostris extrusa draft genome.</title>
        <authorList>
            <person name="Kono N."/>
            <person name="Arakawa K."/>
        </authorList>
    </citation>
    <scope>NUCLEOTIDE SEQUENCE [LARGE SCALE GENOMIC DNA]</scope>
</reference>
<evidence type="ECO:0000313" key="2">
    <source>
        <dbReference type="EMBL" id="GIY18002.1"/>
    </source>
</evidence>
<dbReference type="Proteomes" id="UP001054945">
    <property type="component" value="Unassembled WGS sequence"/>
</dbReference>
<feature type="compositionally biased region" description="Polar residues" evidence="1">
    <location>
        <begin position="82"/>
        <end position="92"/>
    </location>
</feature>
<organism evidence="2 3">
    <name type="scientific">Caerostris extrusa</name>
    <name type="common">Bark spider</name>
    <name type="synonym">Caerostris bankana</name>
    <dbReference type="NCBI Taxonomy" id="172846"/>
    <lineage>
        <taxon>Eukaryota</taxon>
        <taxon>Metazoa</taxon>
        <taxon>Ecdysozoa</taxon>
        <taxon>Arthropoda</taxon>
        <taxon>Chelicerata</taxon>
        <taxon>Arachnida</taxon>
        <taxon>Araneae</taxon>
        <taxon>Araneomorphae</taxon>
        <taxon>Entelegynae</taxon>
        <taxon>Araneoidea</taxon>
        <taxon>Araneidae</taxon>
        <taxon>Caerostris</taxon>
    </lineage>
</organism>
<feature type="region of interest" description="Disordered" evidence="1">
    <location>
        <begin position="78"/>
        <end position="99"/>
    </location>
</feature>
<comment type="caution">
    <text evidence="2">The sequence shown here is derived from an EMBL/GenBank/DDBJ whole genome shotgun (WGS) entry which is preliminary data.</text>
</comment>
<dbReference type="AlphaFoldDB" id="A0AAV4RC15"/>
<evidence type="ECO:0000256" key="1">
    <source>
        <dbReference type="SAM" id="MobiDB-lite"/>
    </source>
</evidence>
<gene>
    <name evidence="2" type="ORF">CEXT_613421</name>
</gene>
<name>A0AAV4RC15_CAEEX</name>
<proteinExistence type="predicted"/>
<sequence length="99" mass="11555">MYPHLEFKKVRTKSHNKVKAVYIIDLITTSSEFSKVCVGNVTQFTIKMTQFDPFRHIQSRRSYEKQMSEFINSFPNDMLDSGENSTNQNKLTPITCLDE</sequence>
<accession>A0AAV4RC15</accession>